<protein>
    <submittedName>
        <fullName evidence="6">LysR substrate-binding domain-containing protein</fullName>
    </submittedName>
</protein>
<evidence type="ECO:0000256" key="4">
    <source>
        <dbReference type="ARBA" id="ARBA00023163"/>
    </source>
</evidence>
<dbReference type="InterPro" id="IPR000847">
    <property type="entry name" value="LysR_HTH_N"/>
</dbReference>
<dbReference type="PANTHER" id="PTHR30126">
    <property type="entry name" value="HTH-TYPE TRANSCRIPTIONAL REGULATOR"/>
    <property type="match status" value="1"/>
</dbReference>
<accession>A0ABW1EM21</accession>
<dbReference type="RefSeq" id="WP_263333216.1">
    <property type="nucleotide sequence ID" value="NZ_JAGSYH010000001.1"/>
</dbReference>
<feature type="domain" description="HTH lysR-type" evidence="5">
    <location>
        <begin position="1"/>
        <end position="58"/>
    </location>
</feature>
<dbReference type="Gene3D" id="1.10.10.10">
    <property type="entry name" value="Winged helix-like DNA-binding domain superfamily/Winged helix DNA-binding domain"/>
    <property type="match status" value="1"/>
</dbReference>
<organism evidence="6 7">
    <name type="scientific">Acidicapsa dinghuensis</name>
    <dbReference type="NCBI Taxonomy" id="2218256"/>
    <lineage>
        <taxon>Bacteria</taxon>
        <taxon>Pseudomonadati</taxon>
        <taxon>Acidobacteriota</taxon>
        <taxon>Terriglobia</taxon>
        <taxon>Terriglobales</taxon>
        <taxon>Acidobacteriaceae</taxon>
        <taxon>Acidicapsa</taxon>
    </lineage>
</organism>
<dbReference type="PRINTS" id="PR00039">
    <property type="entry name" value="HTHLYSR"/>
</dbReference>
<keyword evidence="2" id="KW-0805">Transcription regulation</keyword>
<dbReference type="SUPFAM" id="SSF53850">
    <property type="entry name" value="Periplasmic binding protein-like II"/>
    <property type="match status" value="1"/>
</dbReference>
<name>A0ABW1EM21_9BACT</name>
<reference evidence="7" key="1">
    <citation type="journal article" date="2019" name="Int. J. Syst. Evol. Microbiol.">
        <title>The Global Catalogue of Microorganisms (GCM) 10K type strain sequencing project: providing services to taxonomists for standard genome sequencing and annotation.</title>
        <authorList>
            <consortium name="The Broad Institute Genomics Platform"/>
            <consortium name="The Broad Institute Genome Sequencing Center for Infectious Disease"/>
            <person name="Wu L."/>
            <person name="Ma J."/>
        </authorList>
    </citation>
    <scope>NUCLEOTIDE SEQUENCE [LARGE SCALE GENOMIC DNA]</scope>
    <source>
        <strain evidence="7">JCM 4087</strain>
    </source>
</reference>
<dbReference type="InterPro" id="IPR036390">
    <property type="entry name" value="WH_DNA-bd_sf"/>
</dbReference>
<dbReference type="EMBL" id="JBHSPH010000010">
    <property type="protein sequence ID" value="MFC5864458.1"/>
    <property type="molecule type" value="Genomic_DNA"/>
</dbReference>
<keyword evidence="3" id="KW-0238">DNA-binding</keyword>
<dbReference type="Pfam" id="PF03466">
    <property type="entry name" value="LysR_substrate"/>
    <property type="match status" value="1"/>
</dbReference>
<dbReference type="InterPro" id="IPR036388">
    <property type="entry name" value="WH-like_DNA-bd_sf"/>
</dbReference>
<dbReference type="Pfam" id="PF00126">
    <property type="entry name" value="HTH_1"/>
    <property type="match status" value="1"/>
</dbReference>
<dbReference type="Gene3D" id="3.40.190.290">
    <property type="match status" value="1"/>
</dbReference>
<sequence>MDFEQLRTFQLVSRLKSFSRAASQLGITQPAISAQIRSLETEVGARLFDREGGKVSMTAAGRLFEPFAEHCLQCQSHIFAGISELYRSPRGVLSVSTSEAASLYVLPQVFAEFKKLYSRVQLSIVRAERTRTLESIVNREVDFGIVSLPVRDNRLMVHAIHRDEVVLVAPASHPLALTSSVELDQIMQFPLLMTRQGSQRQKIDQFFQSKDARPRIAMELESSELLKRLIAAGIGVGFLPQANVAHDVAAGELKTVRVSGMHVYRELGLICLKDKRLTRAEHAFLEVATRGTAGPETGTKPKPHSA</sequence>
<dbReference type="PROSITE" id="PS50931">
    <property type="entry name" value="HTH_LYSR"/>
    <property type="match status" value="1"/>
</dbReference>
<keyword evidence="4" id="KW-0804">Transcription</keyword>
<keyword evidence="7" id="KW-1185">Reference proteome</keyword>
<evidence type="ECO:0000313" key="7">
    <source>
        <dbReference type="Proteomes" id="UP001596091"/>
    </source>
</evidence>
<evidence type="ECO:0000256" key="1">
    <source>
        <dbReference type="ARBA" id="ARBA00009437"/>
    </source>
</evidence>
<dbReference type="CDD" id="cd05466">
    <property type="entry name" value="PBP2_LTTR_substrate"/>
    <property type="match status" value="1"/>
</dbReference>
<evidence type="ECO:0000256" key="3">
    <source>
        <dbReference type="ARBA" id="ARBA00023125"/>
    </source>
</evidence>
<evidence type="ECO:0000259" key="5">
    <source>
        <dbReference type="PROSITE" id="PS50931"/>
    </source>
</evidence>
<evidence type="ECO:0000313" key="6">
    <source>
        <dbReference type="EMBL" id="MFC5864458.1"/>
    </source>
</evidence>
<gene>
    <name evidence="6" type="ORF">ACFPT7_19280</name>
</gene>
<dbReference type="InterPro" id="IPR005119">
    <property type="entry name" value="LysR_subst-bd"/>
</dbReference>
<evidence type="ECO:0000256" key="2">
    <source>
        <dbReference type="ARBA" id="ARBA00023015"/>
    </source>
</evidence>
<comment type="caution">
    <text evidence="6">The sequence shown here is derived from an EMBL/GenBank/DDBJ whole genome shotgun (WGS) entry which is preliminary data.</text>
</comment>
<dbReference type="PANTHER" id="PTHR30126:SF39">
    <property type="entry name" value="HTH-TYPE TRANSCRIPTIONAL REGULATOR CYSL"/>
    <property type="match status" value="1"/>
</dbReference>
<comment type="similarity">
    <text evidence="1">Belongs to the LysR transcriptional regulatory family.</text>
</comment>
<proteinExistence type="inferred from homology"/>
<dbReference type="SUPFAM" id="SSF46785">
    <property type="entry name" value="Winged helix' DNA-binding domain"/>
    <property type="match status" value="1"/>
</dbReference>
<dbReference type="Proteomes" id="UP001596091">
    <property type="component" value="Unassembled WGS sequence"/>
</dbReference>